<keyword evidence="2" id="KW-0012">Acyltransferase</keyword>
<evidence type="ECO:0000313" key="3">
    <source>
        <dbReference type="Proteomes" id="UP001164481"/>
    </source>
</evidence>
<dbReference type="GO" id="GO:0061711">
    <property type="term" value="F:tRNA N(6)-L-threonylcarbamoyladenine synthase activity"/>
    <property type="evidence" value="ECO:0007669"/>
    <property type="project" value="UniProtKB-EC"/>
</dbReference>
<dbReference type="InterPro" id="IPR043129">
    <property type="entry name" value="ATPase_NBD"/>
</dbReference>
<dbReference type="EMBL" id="CP107525">
    <property type="protein sequence ID" value="UZW64489.1"/>
    <property type="molecule type" value="Genomic_DNA"/>
</dbReference>
<keyword evidence="2" id="KW-0808">Transferase</keyword>
<dbReference type="Gene3D" id="3.30.420.40">
    <property type="match status" value="1"/>
</dbReference>
<dbReference type="AlphaFoldDB" id="A0AAX3F116"/>
<dbReference type="InterPro" id="IPR000905">
    <property type="entry name" value="Gcp-like_dom"/>
</dbReference>
<gene>
    <name evidence="2" type="primary">tsaB</name>
    <name evidence="2" type="ORF">OIE46_00095</name>
</gene>
<sequence>MNVFLDTTSKDFLLFLFDNNYKVIWKSYYENEVKKVNLIVNEFQKMLQENNLQVSQIQKLYTNVGPGYFTGVRSAIVLLQTLALSLNIDFYITNTFDLLMIQNKTRKTFKVDAQGNKIYFFSKNKFLETSDILKSVTVKYLSKNTKLDFLNYLDMANNLKKYIPSFKKTNPNDVNALYIKDPQIGNKKW</sequence>
<accession>A0AAX3F116</accession>
<dbReference type="GO" id="GO:0002949">
    <property type="term" value="P:tRNA threonylcarbamoyladenosine modification"/>
    <property type="evidence" value="ECO:0007669"/>
    <property type="project" value="InterPro"/>
</dbReference>
<evidence type="ECO:0000259" key="1">
    <source>
        <dbReference type="Pfam" id="PF00814"/>
    </source>
</evidence>
<dbReference type="SUPFAM" id="SSF53067">
    <property type="entry name" value="Actin-like ATPase domain"/>
    <property type="match status" value="1"/>
</dbReference>
<dbReference type="InterPro" id="IPR022496">
    <property type="entry name" value="T6A_TsaB"/>
</dbReference>
<dbReference type="NCBIfam" id="TIGR03725">
    <property type="entry name" value="T6A_YeaZ"/>
    <property type="match status" value="1"/>
</dbReference>
<proteinExistence type="predicted"/>
<dbReference type="EC" id="2.3.1.234" evidence="2"/>
<name>A0AAX3F116_MYCSY</name>
<protein>
    <submittedName>
        <fullName evidence="2">tRNA (Adenosine(37)-N6)-threonylcarbamoyltransferase complex dimerization subunit type 1 TsaB</fullName>
        <ecNumber evidence="2">2.3.1.234</ecNumber>
    </submittedName>
</protein>
<reference evidence="2" key="2">
    <citation type="submission" date="2022-11" db="EMBL/GenBank/DDBJ databases">
        <title>complete genomes of mycoplasma synoviae ZX313 strain and SD2 strain.</title>
        <authorList>
            <person name="Zhong Q."/>
        </authorList>
    </citation>
    <scope>NUCLEOTIDE SEQUENCE</scope>
    <source>
        <strain evidence="2">SD2</strain>
    </source>
</reference>
<feature type="domain" description="Gcp-like" evidence="1">
    <location>
        <begin position="39"/>
        <end position="156"/>
    </location>
</feature>
<dbReference type="Pfam" id="PF00814">
    <property type="entry name" value="TsaD"/>
    <property type="match status" value="1"/>
</dbReference>
<dbReference type="RefSeq" id="WP_154221599.1">
    <property type="nucleotide sequence ID" value="NZ_CP034544.1"/>
</dbReference>
<reference evidence="2" key="1">
    <citation type="submission" date="2022-10" db="EMBL/GenBank/DDBJ databases">
        <authorList>
            <person name="Wei X."/>
        </authorList>
    </citation>
    <scope>NUCLEOTIDE SEQUENCE</scope>
    <source>
        <strain evidence="2">SD2</strain>
    </source>
</reference>
<dbReference type="Gene3D" id="3.30.420.200">
    <property type="match status" value="1"/>
</dbReference>
<evidence type="ECO:0000313" key="2">
    <source>
        <dbReference type="EMBL" id="UZW64489.1"/>
    </source>
</evidence>
<organism evidence="2 3">
    <name type="scientific">Mycoplasmopsis synoviae</name>
    <name type="common">Mycoplasma synoviae</name>
    <dbReference type="NCBI Taxonomy" id="2109"/>
    <lineage>
        <taxon>Bacteria</taxon>
        <taxon>Bacillati</taxon>
        <taxon>Mycoplasmatota</taxon>
        <taxon>Mycoplasmoidales</taxon>
        <taxon>Metamycoplasmataceae</taxon>
        <taxon>Mycoplasmopsis</taxon>
    </lineage>
</organism>
<dbReference type="Proteomes" id="UP001164481">
    <property type="component" value="Chromosome"/>
</dbReference>